<dbReference type="InterPro" id="IPR008929">
    <property type="entry name" value="Chondroitin_lyas"/>
</dbReference>
<proteinExistence type="predicted"/>
<dbReference type="EMBL" id="QMFB01000011">
    <property type="protein sequence ID" value="RAV19680.1"/>
    <property type="molecule type" value="Genomic_DNA"/>
</dbReference>
<evidence type="ECO:0000313" key="4">
    <source>
        <dbReference type="Proteomes" id="UP000250369"/>
    </source>
</evidence>
<accession>A0A329MJ09</accession>
<dbReference type="Gene3D" id="2.60.120.260">
    <property type="entry name" value="Galactose-binding domain-like"/>
    <property type="match status" value="4"/>
</dbReference>
<protein>
    <recommendedName>
        <fullName evidence="2">Heparinase II/III-like C-terminal domain-containing protein</fullName>
    </recommendedName>
</protein>
<name>A0A329MJ09_9BACL</name>
<keyword evidence="4" id="KW-1185">Reference proteome</keyword>
<evidence type="ECO:0000256" key="1">
    <source>
        <dbReference type="ARBA" id="ARBA00004196"/>
    </source>
</evidence>
<dbReference type="SUPFAM" id="SSF48230">
    <property type="entry name" value="Chondroitin AC/alginate lyase"/>
    <property type="match status" value="1"/>
</dbReference>
<organism evidence="3 4">
    <name type="scientific">Paenibacillus contaminans</name>
    <dbReference type="NCBI Taxonomy" id="450362"/>
    <lineage>
        <taxon>Bacteria</taxon>
        <taxon>Bacillati</taxon>
        <taxon>Bacillota</taxon>
        <taxon>Bacilli</taxon>
        <taxon>Bacillales</taxon>
        <taxon>Paenibacillaceae</taxon>
        <taxon>Paenibacillus</taxon>
    </lineage>
</organism>
<dbReference type="Gene3D" id="2.70.98.70">
    <property type="match status" value="1"/>
</dbReference>
<reference evidence="3 4" key="1">
    <citation type="journal article" date="2009" name="Int. J. Syst. Evol. Microbiol.">
        <title>Paenibacillus contaminans sp. nov., isolated from a contaminated laboratory plate.</title>
        <authorList>
            <person name="Chou J.H."/>
            <person name="Lee J.H."/>
            <person name="Lin M.C."/>
            <person name="Chang P.S."/>
            <person name="Arun A.B."/>
            <person name="Young C.C."/>
            <person name="Chen W.M."/>
        </authorList>
    </citation>
    <scope>NUCLEOTIDE SEQUENCE [LARGE SCALE GENOMIC DNA]</scope>
    <source>
        <strain evidence="3 4">CKOBP-6</strain>
    </source>
</reference>
<dbReference type="Proteomes" id="UP000250369">
    <property type="component" value="Unassembled WGS sequence"/>
</dbReference>
<dbReference type="InterPro" id="IPR058094">
    <property type="entry name" value="Ig-like_OmpL47-like"/>
</dbReference>
<comment type="caution">
    <text evidence="3">The sequence shown here is derived from an EMBL/GenBank/DDBJ whole genome shotgun (WGS) entry which is preliminary data.</text>
</comment>
<evidence type="ECO:0000259" key="2">
    <source>
        <dbReference type="Pfam" id="PF07940"/>
    </source>
</evidence>
<feature type="domain" description="Heparinase II/III-like C-terminal" evidence="2">
    <location>
        <begin position="1198"/>
        <end position="1340"/>
    </location>
</feature>
<gene>
    <name evidence="3" type="ORF">DQG23_19670</name>
</gene>
<dbReference type="Gene3D" id="1.50.10.100">
    <property type="entry name" value="Chondroitin AC/alginate lyase"/>
    <property type="match status" value="1"/>
</dbReference>
<dbReference type="GO" id="GO:0030313">
    <property type="term" value="C:cell envelope"/>
    <property type="evidence" value="ECO:0007669"/>
    <property type="project" value="UniProtKB-SubCell"/>
</dbReference>
<dbReference type="Pfam" id="PF07940">
    <property type="entry name" value="Hepar_II_III_C"/>
    <property type="match status" value="1"/>
</dbReference>
<evidence type="ECO:0000313" key="3">
    <source>
        <dbReference type="EMBL" id="RAV19680.1"/>
    </source>
</evidence>
<sequence>MSGREPPKPYDLDNGTGEIVEKRVRHILQKHVALVMALLLGLSVFSVYPDGRAHADAPSDLWPDLPNANFETVSGGLPSSWSLLGGLGESSSEQVHSGSFSVKLIDTSPTDAPRLRSEKMPVPPGTNFEAAVFSYNTQGVSELYVEYWTAGNQLIKVSNAANVKLNEWSRIKISGTIPNDTSYVTLRFHLGSGNIGITYFDDASFVPTYTQVFPKLHNGDMERSVGGFPQYWNIISGAAESSEEQARSGVSSMKIIDASSTLGAGARSNKIAVVPGQKVEASVYSYNAQGMSELYLEFWDAGGKLGKIVIGSNLTLNKWAPMQASSIVPEDAAYATVRFHLNSGNVGTAYFDDAAFRIIPDTPSLNLLNGTFEMVSGGLPKNWSKIGGTVETSDNPVYAGARSMRIAKTGSAQEAGARSRILSVTAATYYETKVRSYAVDGTAELRLEFWDADMISLGSAAVQGTASEAWEELMVSGQSPAQAVYASVKLGISGNTPGSAAFDEAEFRRVDPVTNNKTRSTYYTPDKTAAARYNVETYGWAKNQRNIAVSNADKYVAKGLDFLWNAVPGNTLPRSYGVNQVLGSPITGREIDKFGNYPYKADTLQRPWKIVDPSSGYIFPTNDFGAYYSSGLDEHGIFQPELADRSLLVNTLYPEKGPTWGVDDGFGWVDDNGNRYTFIAYYVHWFSWLGTGLVDDALASLRDAYLYTGDVKYARAGTVLLDRVADLYPELDIAAFDRTIFLNSDGGRKLGKAVGSIWETTLVKTLASAYDAFYPAMDDPATVAFLDAKAVQYKLTNRKNSGAAIRGNVENGIIRQIYPAVKKAQIWGNDGTHQSALAMAAVVYDTMPDTKEWLDFVFQTGGLELNPYRVTGGNILNTLVSTVDRDGNGNESAPLYNELWLQGHRLTADVLDGYDLYPGVDLYENPKFRKMFSGVYPLILSEKYTANVGDSGSTGNPGMIVKLPDMIKAFDKFGDPIFAQMAYFLNGNLADGLHEDVFTAQPEAIAQQIRSVIQEYGPLNLKSESLTGYGFTALRDGVNANNSYGNKYSFPWMEVVDKNVNFTLFPASGTLQLEALEPGAVITFQFEVPKTDEYDVELLPFRAPTYGIYRILLDGQPVKELDFFGSNNDQYELLGRLPLTAGTHQITFEGIGKNTASGNYKMGVRMLRLLDEQARAIRDNSTDESTLRDFWMYYGINTGHGHRDTLHLGVHAFGLDLSPDLGYPEFADGLDMHRAQWVINTISHNTVVVDQRKQGGQTVGELKHFDDTEMVKLIDVEAPDVYPQTELYKRTTAMIKVDESNSYAVDFFRVKGGSDHHFSFHGAEGTVTAEGLQLVEQPTGTYAGANVEYGQRVDDVAGSAYMGSGFHYLKNVSRDQNPGNQYSLDWKVTDTWKVKPEPEDIHLRLTMLGDVDDVALADGVPPQNKPGNPQSLRYMVAHRAGTNLSSLFTSVIEPYKDNRYIASIEAVPVKAGTVTVSDEEAKAVKVTLTNGRVDYIVQAKDSDVLYTIDDKLRFQGFMGVYSEQNGAKVYSYVHDGSFIEPVQGTASGAAKAATGTLADFTKTLSVQNEIVVQMDVGEVPETELIGKTLIVDNGGNRNAAYRIRNAADIGAGRYKLDIGDVTLIRAFADPNDFSQGFVYDVAEGMPFRIPLTRIGYGLETSATVTGTGHNGWYNGPVTVGLSVYGDPRYLQATEFSLDEGASWTPYSAPVELTDNGEHTLLFRSSDIAGNVEETKRLTLPIDAEPPTVAIAGAGTYTIDQTVTITCTASDSVSGVTYGTCASPLVDTPAYLLGPGTYTVAAQAEDVAGNMSSAEAEYTVEITLESLFKLLRQWITGPGSEGILNSFWHKLLNGNMNALKHEVLAQKGKKLPEDQADWLIAWIEAQT</sequence>
<dbReference type="NCBIfam" id="NF047446">
    <property type="entry name" value="barrel_OmpL47"/>
    <property type="match status" value="1"/>
</dbReference>
<dbReference type="InterPro" id="IPR012480">
    <property type="entry name" value="Hepar_II_III_C"/>
</dbReference>
<dbReference type="GO" id="GO:0016829">
    <property type="term" value="F:lyase activity"/>
    <property type="evidence" value="ECO:0007669"/>
    <property type="project" value="InterPro"/>
</dbReference>
<comment type="subcellular location">
    <subcellularLocation>
        <location evidence="1">Cell envelope</location>
    </subcellularLocation>
</comment>